<dbReference type="AlphaFoldDB" id="A0A7X2V6X1"/>
<proteinExistence type="predicted"/>
<protein>
    <recommendedName>
        <fullName evidence="1">PucR C-terminal helix-turn-helix domain-containing protein</fullName>
    </recommendedName>
</protein>
<evidence type="ECO:0000259" key="1">
    <source>
        <dbReference type="Pfam" id="PF13556"/>
    </source>
</evidence>
<dbReference type="InterPro" id="IPR025736">
    <property type="entry name" value="PucR_C-HTH_dom"/>
</dbReference>
<dbReference type="Proteomes" id="UP000434639">
    <property type="component" value="Unassembled WGS sequence"/>
</dbReference>
<gene>
    <name evidence="2" type="ORF">GKZ89_20645</name>
</gene>
<accession>A0A7X2V6X1</accession>
<sequence>MYKKAASLYIHRNTLRYRLLKIEELTGYSPKTSEGMTALSRALNGSP</sequence>
<dbReference type="EMBL" id="WMIB01000045">
    <property type="protein sequence ID" value="MTH55800.1"/>
    <property type="molecule type" value="Genomic_DNA"/>
</dbReference>
<keyword evidence="3" id="KW-1185">Reference proteome</keyword>
<organism evidence="2 3">
    <name type="scientific">Metabacillus mangrovi</name>
    <dbReference type="NCBI Taxonomy" id="1491830"/>
    <lineage>
        <taxon>Bacteria</taxon>
        <taxon>Bacillati</taxon>
        <taxon>Bacillota</taxon>
        <taxon>Bacilli</taxon>
        <taxon>Bacillales</taxon>
        <taxon>Bacillaceae</taxon>
        <taxon>Metabacillus</taxon>
    </lineage>
</organism>
<dbReference type="Pfam" id="PF13556">
    <property type="entry name" value="HTH_30"/>
    <property type="match status" value="1"/>
</dbReference>
<reference evidence="2 3" key="1">
    <citation type="journal article" date="2017" name="Int. J. Syst. Evol. Microbiol.">
        <title>Bacillus mangrovi sp. nov., isolated from a sediment sample from a mangrove forest.</title>
        <authorList>
            <person name="Gupta V."/>
            <person name="Singh P.K."/>
            <person name="Korpole S."/>
            <person name="Tanuku N.R.S."/>
            <person name="Pinnaka A.K."/>
        </authorList>
    </citation>
    <scope>NUCLEOTIDE SEQUENCE [LARGE SCALE GENOMIC DNA]</scope>
    <source>
        <strain evidence="2 3">KCTC 33872</strain>
    </source>
</reference>
<name>A0A7X2V6X1_9BACI</name>
<dbReference type="InterPro" id="IPR042070">
    <property type="entry name" value="PucR_C-HTH_sf"/>
</dbReference>
<feature type="domain" description="PucR C-terminal helix-turn-helix" evidence="1">
    <location>
        <begin position="5"/>
        <end position="43"/>
    </location>
</feature>
<evidence type="ECO:0000313" key="2">
    <source>
        <dbReference type="EMBL" id="MTH55800.1"/>
    </source>
</evidence>
<evidence type="ECO:0000313" key="3">
    <source>
        <dbReference type="Proteomes" id="UP000434639"/>
    </source>
</evidence>
<dbReference type="Gene3D" id="1.10.10.2840">
    <property type="entry name" value="PucR C-terminal helix-turn-helix domain"/>
    <property type="match status" value="1"/>
</dbReference>
<comment type="caution">
    <text evidence="2">The sequence shown here is derived from an EMBL/GenBank/DDBJ whole genome shotgun (WGS) entry which is preliminary data.</text>
</comment>